<keyword evidence="1" id="KW-1133">Transmembrane helix</keyword>
<evidence type="ECO:0000313" key="3">
    <source>
        <dbReference type="Proteomes" id="UP000022910"/>
    </source>
</evidence>
<dbReference type="Proteomes" id="UP000022910">
    <property type="component" value="Unassembled WGS sequence"/>
</dbReference>
<protein>
    <submittedName>
        <fullName evidence="2">Uncharacterized protein</fullName>
    </submittedName>
</protein>
<feature type="transmembrane region" description="Helical" evidence="1">
    <location>
        <begin position="693"/>
        <end position="712"/>
    </location>
</feature>
<comment type="caution">
    <text evidence="2">The sequence shown here is derived from an EMBL/GenBank/DDBJ whole genome shotgun (WGS) entry which is preliminary data.</text>
</comment>
<feature type="transmembrane region" description="Helical" evidence="1">
    <location>
        <begin position="9"/>
        <end position="28"/>
    </location>
</feature>
<feature type="transmembrane region" description="Helical" evidence="1">
    <location>
        <begin position="832"/>
        <end position="856"/>
    </location>
</feature>
<reference evidence="2 3" key="1">
    <citation type="submission" date="2014-02" db="EMBL/GenBank/DDBJ databases">
        <title>Single nucleus genome sequencing reveals high similarity among nuclei of an endomycorrhizal fungus.</title>
        <authorList>
            <person name="Lin K."/>
            <person name="Geurts R."/>
            <person name="Zhang Z."/>
            <person name="Limpens E."/>
            <person name="Saunders D.G."/>
            <person name="Mu D."/>
            <person name="Pang E."/>
            <person name="Cao H."/>
            <person name="Cha H."/>
            <person name="Lin T."/>
            <person name="Zhou Q."/>
            <person name="Shang Y."/>
            <person name="Li Y."/>
            <person name="Ivanov S."/>
            <person name="Sharma T."/>
            <person name="Velzen R.V."/>
            <person name="Ruijter N.D."/>
            <person name="Aanen D.K."/>
            <person name="Win J."/>
            <person name="Kamoun S."/>
            <person name="Bisseling T."/>
            <person name="Huang S."/>
        </authorList>
    </citation>
    <scope>NUCLEOTIDE SEQUENCE [LARGE SCALE GENOMIC DNA]</scope>
    <source>
        <strain evidence="3">DAOM197198w</strain>
    </source>
</reference>
<feature type="transmembrane region" description="Helical" evidence="1">
    <location>
        <begin position="724"/>
        <end position="745"/>
    </location>
</feature>
<evidence type="ECO:0000256" key="1">
    <source>
        <dbReference type="SAM" id="Phobius"/>
    </source>
</evidence>
<dbReference type="AlphaFoldDB" id="A0A015JNV3"/>
<feature type="transmembrane region" description="Helical" evidence="1">
    <location>
        <begin position="751"/>
        <end position="775"/>
    </location>
</feature>
<sequence>MNWSGTNSFLYFVAIFILFINPFGIHSYKILSHNESEPGYQVHQILTNHDGTSVIYLTKPINETCNEPSIDFRIIRPDGAVDITKVHHPIPDFNFCLKPNNLSLHIKLFGNMQDNVIILYENSTNINSASFYALLVNARTGNVISNTFLSLVSTINGTLSFSGDILPHINEEYGFLFWSFITETKIRWIYFSKPDSDGNFKPINSNQFELLNPLDRFNIFAAIDGTFGLVTSNYNTNASIQLQPNVDLINPTEPMFGLYITFIKPSEDAVDGPFLLYQTAIPTLRIVFQCNSIYTTMGYFCILNMNEVQPKEESKNYLIKITFQNTGSVIDVEKFSNLELYTELYNNLSETTIFESLYHGGFLVLYSKNSENNHKTVQAIILDNNGFYNNTLDFPKNLEASNYLAMPGFRDSNFIIAQQENEYTWKVYSEEYPKFVYYDNDYDSPYIQSTFPLINSIISLSTTNINISYKLPITLSTNNISIYQHNNENPILRQSVPGSSLSLSHSADNQTLILNVLESTFNQPNAKYYIVIDDNFVQDWETNQPLLGLESNIWTFNTTDDRDIFAEDAIGRFSLTTEGTEYYEGLSTYDQKRFLSQLRVDLAKSIPIDINRLDNIKFYKFDQSQRPPKILLSLLIKSTRNSNERNVDRIIKDLNILIKEKDITPISWFNTTMFLDANFGFQKNRNLFDEYKFYLVGIAIGIIILGLSYFYAKRRHPKGKNIMVFKISLIIMDFILDILFVLNNGRNVPQLFIPSIIFCSIPIAANSIMSMIIILKEITRNESFYNWFKLNTNIAALFTILASADLEVLDTLSSQVGGIKLFNAPMSEKTQLYIFWGSLVGLFIEDIPQFIIQIFYVKFTVTYDFIPFLTLLTSSIVLTINIISRLYHIIIVHLHTKKRISVMILPIDQKMTFDSDIENGLTVPQAAKVYYRHSM</sequence>
<name>A0A015JNV3_RHIIW</name>
<dbReference type="HOGENOM" id="CLU_009551_1_0_1"/>
<evidence type="ECO:0000313" key="2">
    <source>
        <dbReference type="EMBL" id="EXX71197.1"/>
    </source>
</evidence>
<keyword evidence="1" id="KW-0812">Transmembrane</keyword>
<proteinExistence type="predicted"/>
<gene>
    <name evidence="2" type="ORF">RirG_080640</name>
</gene>
<dbReference type="OrthoDB" id="2414403at2759"/>
<organism evidence="2 3">
    <name type="scientific">Rhizophagus irregularis (strain DAOM 197198w)</name>
    <name type="common">Glomus intraradices</name>
    <dbReference type="NCBI Taxonomy" id="1432141"/>
    <lineage>
        <taxon>Eukaryota</taxon>
        <taxon>Fungi</taxon>
        <taxon>Fungi incertae sedis</taxon>
        <taxon>Mucoromycota</taxon>
        <taxon>Glomeromycotina</taxon>
        <taxon>Glomeromycetes</taxon>
        <taxon>Glomerales</taxon>
        <taxon>Glomeraceae</taxon>
        <taxon>Rhizophagus</taxon>
    </lineage>
</organism>
<keyword evidence="1" id="KW-0472">Membrane</keyword>
<feature type="transmembrane region" description="Helical" evidence="1">
    <location>
        <begin position="868"/>
        <end position="894"/>
    </location>
</feature>
<accession>A0A015JNV3</accession>
<dbReference type="STRING" id="1432141.A0A015JNV3"/>
<dbReference type="EMBL" id="JEMT01016201">
    <property type="protein sequence ID" value="EXX71197.1"/>
    <property type="molecule type" value="Genomic_DNA"/>
</dbReference>
<keyword evidence="3" id="KW-1185">Reference proteome</keyword>